<evidence type="ECO:0000313" key="2">
    <source>
        <dbReference type="Proteomes" id="UP000230273"/>
    </source>
</evidence>
<dbReference type="EMBL" id="PCRP01000052">
    <property type="protein sequence ID" value="PIP23456.1"/>
    <property type="molecule type" value="Genomic_DNA"/>
</dbReference>
<gene>
    <name evidence="1" type="ORF">COX36_03195</name>
</gene>
<protein>
    <submittedName>
        <fullName evidence="1">Uncharacterized protein</fullName>
    </submittedName>
</protein>
<dbReference type="Proteomes" id="UP000230273">
    <property type="component" value="Unassembled WGS sequence"/>
</dbReference>
<evidence type="ECO:0000313" key="1">
    <source>
        <dbReference type="EMBL" id="PIP23456.1"/>
    </source>
</evidence>
<dbReference type="AlphaFoldDB" id="A0A2G9YW24"/>
<reference evidence="1 2" key="1">
    <citation type="submission" date="2017-09" db="EMBL/GenBank/DDBJ databases">
        <title>Depth-based differentiation of microbial function through sediment-hosted aquifers and enrichment of novel symbionts in the deep terrestrial subsurface.</title>
        <authorList>
            <person name="Probst A.J."/>
            <person name="Ladd B."/>
            <person name="Jarett J.K."/>
            <person name="Geller-Mcgrath D.E."/>
            <person name="Sieber C.M."/>
            <person name="Emerson J.B."/>
            <person name="Anantharaman K."/>
            <person name="Thomas B.C."/>
            <person name="Malmstrom R."/>
            <person name="Stieglmeier M."/>
            <person name="Klingl A."/>
            <person name="Woyke T."/>
            <person name="Ryan C.M."/>
            <person name="Banfield J.F."/>
        </authorList>
    </citation>
    <scope>NUCLEOTIDE SEQUENCE [LARGE SCALE GENOMIC DNA]</scope>
    <source>
        <strain evidence="1">CG23_combo_of_CG06-09_8_20_14_all_38_19</strain>
    </source>
</reference>
<accession>A0A2G9YW24</accession>
<proteinExistence type="predicted"/>
<sequence length="106" mass="11759">MESEISTEKLIGLFRALAAILIQGLSACQLVQDFIAKYGLTEEERKVLTEAIKHCDGTVKCLSRILNAITPENLPSLEEIDFSCPFIPDSQNIERLCAIVGLEYKS</sequence>
<organism evidence="1 2">
    <name type="scientific">Candidatus Nealsonbacteria bacterium CG23_combo_of_CG06-09_8_20_14_all_38_19</name>
    <dbReference type="NCBI Taxonomy" id="1974721"/>
    <lineage>
        <taxon>Bacteria</taxon>
        <taxon>Candidatus Nealsoniibacteriota</taxon>
    </lineage>
</organism>
<name>A0A2G9YW24_9BACT</name>
<comment type="caution">
    <text evidence="1">The sequence shown here is derived from an EMBL/GenBank/DDBJ whole genome shotgun (WGS) entry which is preliminary data.</text>
</comment>